<comment type="caution">
    <text evidence="5">The sequence shown here is derived from an EMBL/GenBank/DDBJ whole genome shotgun (WGS) entry which is preliminary data.</text>
</comment>
<keyword evidence="2" id="KW-0560">Oxidoreductase</keyword>
<dbReference type="PRINTS" id="PR00081">
    <property type="entry name" value="GDHRDH"/>
</dbReference>
<name>A0A0V0QKP5_PSEPJ</name>
<dbReference type="PANTHER" id="PTHR44196">
    <property type="entry name" value="DEHYDROGENASE/REDUCTASE SDR FAMILY MEMBER 7B"/>
    <property type="match status" value="1"/>
</dbReference>
<dbReference type="Proteomes" id="UP000054937">
    <property type="component" value="Unassembled WGS sequence"/>
</dbReference>
<dbReference type="InParanoid" id="A0A0V0QKP5"/>
<dbReference type="InterPro" id="IPR020904">
    <property type="entry name" value="Sc_DH/Rdtase_CS"/>
</dbReference>
<dbReference type="OrthoDB" id="1274115at2759"/>
<proteinExistence type="inferred from homology"/>
<evidence type="ECO:0000313" key="6">
    <source>
        <dbReference type="Proteomes" id="UP000054937"/>
    </source>
</evidence>
<dbReference type="EMBL" id="LDAU01000151">
    <property type="protein sequence ID" value="KRX02847.1"/>
    <property type="molecule type" value="Genomic_DNA"/>
</dbReference>
<evidence type="ECO:0000256" key="1">
    <source>
        <dbReference type="ARBA" id="ARBA00006484"/>
    </source>
</evidence>
<evidence type="ECO:0000256" key="2">
    <source>
        <dbReference type="ARBA" id="ARBA00023002"/>
    </source>
</evidence>
<protein>
    <recommendedName>
        <fullName evidence="7">Short-chain dehydrogenase/reductase SDR</fullName>
    </recommendedName>
</protein>
<dbReference type="PANTHER" id="PTHR44196:SF1">
    <property type="entry name" value="DEHYDROGENASE_REDUCTASE SDR FAMILY MEMBER 7B"/>
    <property type="match status" value="1"/>
</dbReference>
<organism evidence="5 6">
    <name type="scientific">Pseudocohnilembus persalinus</name>
    <name type="common">Ciliate</name>
    <dbReference type="NCBI Taxonomy" id="266149"/>
    <lineage>
        <taxon>Eukaryota</taxon>
        <taxon>Sar</taxon>
        <taxon>Alveolata</taxon>
        <taxon>Ciliophora</taxon>
        <taxon>Intramacronucleata</taxon>
        <taxon>Oligohymenophorea</taxon>
        <taxon>Scuticociliatia</taxon>
        <taxon>Philasterida</taxon>
        <taxon>Pseudocohnilembidae</taxon>
        <taxon>Pseudocohnilembus</taxon>
    </lineage>
</organism>
<gene>
    <name evidence="5" type="ORF">PPERSA_04050</name>
</gene>
<dbReference type="InterPro" id="IPR002347">
    <property type="entry name" value="SDR_fam"/>
</dbReference>
<dbReference type="Pfam" id="PF00106">
    <property type="entry name" value="adh_short"/>
    <property type="match status" value="1"/>
</dbReference>
<dbReference type="PROSITE" id="PS00061">
    <property type="entry name" value="ADH_SHORT"/>
    <property type="match status" value="1"/>
</dbReference>
<keyword evidence="6" id="KW-1185">Reference proteome</keyword>
<dbReference type="OMA" id="WISTHPV"/>
<dbReference type="Gene3D" id="3.40.50.720">
    <property type="entry name" value="NAD(P)-binding Rossmann-like Domain"/>
    <property type="match status" value="1"/>
</dbReference>
<evidence type="ECO:0000256" key="4">
    <source>
        <dbReference type="RuleBase" id="RU000363"/>
    </source>
</evidence>
<dbReference type="InterPro" id="IPR036291">
    <property type="entry name" value="NAD(P)-bd_dom_sf"/>
</dbReference>
<dbReference type="PRINTS" id="PR00080">
    <property type="entry name" value="SDRFAMILY"/>
</dbReference>
<accession>A0A0V0QKP5</accession>
<evidence type="ECO:0008006" key="7">
    <source>
        <dbReference type="Google" id="ProtNLM"/>
    </source>
</evidence>
<evidence type="ECO:0000313" key="5">
    <source>
        <dbReference type="EMBL" id="KRX02847.1"/>
    </source>
</evidence>
<dbReference type="GO" id="GO:0016020">
    <property type="term" value="C:membrane"/>
    <property type="evidence" value="ECO:0007669"/>
    <property type="project" value="TreeGrafter"/>
</dbReference>
<sequence>MGLIMFVIIAVVVGQFVISPLRRKFTKPNFEGKLVWITGASSGLGEAMTKRFASLGASVILSARNVKELERVKSESKNPEKHMILPMDFSKPQDILKETDKFVKELEQQGKKLDIVIENAGVSQRSLFAETDFENIEYIDKLNYLGPVAHAKAYISHMVKNKNGQIVIISSTAGLINPSYRSAYSASKAAIVAFFNSVRAENKDDGISVTNIFPGYIQTNVSKNALAGKAGETLGKTDANIENGLTTDQFCDQALHGIYVKDLEVIITDDIKQVIAAKIKHIFPGFVAKGVYKNLKQQQEALKKAQ</sequence>
<dbReference type="SUPFAM" id="SSF51735">
    <property type="entry name" value="NAD(P)-binding Rossmann-fold domains"/>
    <property type="match status" value="1"/>
</dbReference>
<comment type="function">
    <text evidence="3">Putative oxidoreductase.</text>
</comment>
<dbReference type="AlphaFoldDB" id="A0A0V0QKP5"/>
<evidence type="ECO:0000256" key="3">
    <source>
        <dbReference type="ARBA" id="ARBA00037096"/>
    </source>
</evidence>
<comment type="similarity">
    <text evidence="1 4">Belongs to the short-chain dehydrogenases/reductases (SDR) family.</text>
</comment>
<reference evidence="5 6" key="1">
    <citation type="journal article" date="2015" name="Sci. Rep.">
        <title>Genome of the facultative scuticociliatosis pathogen Pseudocohnilembus persalinus provides insight into its virulence through horizontal gene transfer.</title>
        <authorList>
            <person name="Xiong J."/>
            <person name="Wang G."/>
            <person name="Cheng J."/>
            <person name="Tian M."/>
            <person name="Pan X."/>
            <person name="Warren A."/>
            <person name="Jiang C."/>
            <person name="Yuan D."/>
            <person name="Miao W."/>
        </authorList>
    </citation>
    <scope>NUCLEOTIDE SEQUENCE [LARGE SCALE GENOMIC DNA]</scope>
    <source>
        <strain evidence="5">36N120E</strain>
    </source>
</reference>
<dbReference type="GO" id="GO:0016491">
    <property type="term" value="F:oxidoreductase activity"/>
    <property type="evidence" value="ECO:0007669"/>
    <property type="project" value="UniProtKB-KW"/>
</dbReference>